<evidence type="ECO:0000313" key="2">
    <source>
        <dbReference type="EMBL" id="RBQ23934.1"/>
    </source>
</evidence>
<dbReference type="AlphaFoldDB" id="A0A366MEC5"/>
<keyword evidence="3" id="KW-1185">Reference proteome</keyword>
<name>A0A366MEC5_9EURY</name>
<gene>
    <name evidence="2" type="ORF">ALNOE001_06050</name>
</gene>
<accession>A0A366MEC5</accession>
<evidence type="ECO:0000313" key="3">
    <source>
        <dbReference type="Proteomes" id="UP000253099"/>
    </source>
</evidence>
<organism evidence="2 3">
    <name type="scientific">Candidatus Methanobinarius endosymbioticus</name>
    <dbReference type="NCBI Taxonomy" id="2006182"/>
    <lineage>
        <taxon>Archaea</taxon>
        <taxon>Methanobacteriati</taxon>
        <taxon>Methanobacteriota</taxon>
        <taxon>Methanomada group</taxon>
        <taxon>Methanobacteria</taxon>
        <taxon>Methanobacteriales</taxon>
        <taxon>Methanobacteriaceae</taxon>
        <taxon>Candidatus Methanobinarius</taxon>
    </lineage>
</organism>
<keyword evidence="1" id="KW-0812">Transmembrane</keyword>
<proteinExistence type="predicted"/>
<keyword evidence="1" id="KW-0472">Membrane</keyword>
<evidence type="ECO:0000256" key="1">
    <source>
        <dbReference type="SAM" id="Phobius"/>
    </source>
</evidence>
<protein>
    <submittedName>
        <fullName evidence="2">Uncharacterized protein</fullName>
    </submittedName>
</protein>
<dbReference type="EMBL" id="NIZT01000013">
    <property type="protein sequence ID" value="RBQ23934.1"/>
    <property type="molecule type" value="Genomic_DNA"/>
</dbReference>
<feature type="transmembrane region" description="Helical" evidence="1">
    <location>
        <begin position="12"/>
        <end position="31"/>
    </location>
</feature>
<sequence>MIKRENNPHYHNKFLILVFISILVIFCFSAIDAVNSANIHMNPHNNTIQNAVNNDNIYCQMVSIKDLEIEI</sequence>
<comment type="caution">
    <text evidence="2">The sequence shown here is derived from an EMBL/GenBank/DDBJ whole genome shotgun (WGS) entry which is preliminary data.</text>
</comment>
<dbReference type="Proteomes" id="UP000253099">
    <property type="component" value="Unassembled WGS sequence"/>
</dbReference>
<keyword evidence="1" id="KW-1133">Transmembrane helix</keyword>
<reference evidence="2 3" key="1">
    <citation type="submission" date="2018-06" db="EMBL/GenBank/DDBJ databases">
        <title>Genomic insight into two independent archaeal endosymbiosis events.</title>
        <authorList>
            <person name="Lind A.E."/>
            <person name="Lewis W.H."/>
            <person name="Spang A."/>
            <person name="Guy L."/>
            <person name="Embley M.T."/>
            <person name="Ettema T.J.G."/>
        </authorList>
    </citation>
    <scope>NUCLEOTIDE SEQUENCE [LARGE SCALE GENOMIC DNA]</scope>
    <source>
        <strain evidence="2">NOE</strain>
    </source>
</reference>